<reference evidence="1 2" key="1">
    <citation type="submission" date="2017-03" db="EMBL/GenBank/DDBJ databases">
        <title>Widespread Adenine N6-methylation of Active Genes in Fungi.</title>
        <authorList>
            <consortium name="DOE Joint Genome Institute"/>
            <person name="Mondo S.J."/>
            <person name="Dannebaum R.O."/>
            <person name="Kuo R.C."/>
            <person name="Louie K.B."/>
            <person name="Bewick A.J."/>
            <person name="Labutti K."/>
            <person name="Haridas S."/>
            <person name="Kuo A."/>
            <person name="Salamov A."/>
            <person name="Ahrendt S.R."/>
            <person name="Lau R."/>
            <person name="Bowen B.P."/>
            <person name="Lipzen A."/>
            <person name="Sullivan W."/>
            <person name="Andreopoulos W.B."/>
            <person name="Clum A."/>
            <person name="Lindquist E."/>
            <person name="Daum C."/>
            <person name="Northen T.R."/>
            <person name="Ramamoorthy G."/>
            <person name="Schmitz R.J."/>
            <person name="Gryganskyi A."/>
            <person name="Culley D."/>
            <person name="Magnuson J."/>
            <person name="James T.Y."/>
            <person name="O'Malley M.A."/>
            <person name="Stajich J.E."/>
            <person name="Spatafora J.W."/>
            <person name="Visel A."/>
            <person name="Grigoriev I.V."/>
        </authorList>
    </citation>
    <scope>NUCLEOTIDE SEQUENCE [LARGE SCALE GENOMIC DNA]</scope>
    <source>
        <strain evidence="1 2">NRRL Y-17943</strain>
    </source>
</reference>
<evidence type="ECO:0000313" key="2">
    <source>
        <dbReference type="Proteomes" id="UP000193218"/>
    </source>
</evidence>
<evidence type="ECO:0000313" key="1">
    <source>
        <dbReference type="EMBL" id="ORX34572.1"/>
    </source>
</evidence>
<keyword evidence="2" id="KW-1185">Reference proteome</keyword>
<dbReference type="EMBL" id="NBSH01000014">
    <property type="protein sequence ID" value="ORX34572.1"/>
    <property type="molecule type" value="Genomic_DNA"/>
</dbReference>
<organism evidence="1 2">
    <name type="scientific">Kockovaella imperatae</name>
    <dbReference type="NCBI Taxonomy" id="4999"/>
    <lineage>
        <taxon>Eukaryota</taxon>
        <taxon>Fungi</taxon>
        <taxon>Dikarya</taxon>
        <taxon>Basidiomycota</taxon>
        <taxon>Agaricomycotina</taxon>
        <taxon>Tremellomycetes</taxon>
        <taxon>Tremellales</taxon>
        <taxon>Cuniculitremaceae</taxon>
        <taxon>Kockovaella</taxon>
    </lineage>
</organism>
<accession>A0A1Y1U981</accession>
<gene>
    <name evidence="1" type="ORF">BD324DRAFT_653344</name>
</gene>
<comment type="caution">
    <text evidence="1">The sequence shown here is derived from an EMBL/GenBank/DDBJ whole genome shotgun (WGS) entry which is preliminary data.</text>
</comment>
<dbReference type="GeneID" id="33560454"/>
<dbReference type="RefSeq" id="XP_021868835.1">
    <property type="nucleotide sequence ID" value="XM_022018645.1"/>
</dbReference>
<proteinExistence type="predicted"/>
<name>A0A1Y1U981_9TREE</name>
<dbReference type="AlphaFoldDB" id="A0A1Y1U981"/>
<dbReference type="InParanoid" id="A0A1Y1U981"/>
<protein>
    <submittedName>
        <fullName evidence="1">Uncharacterized protein</fullName>
    </submittedName>
</protein>
<dbReference type="Proteomes" id="UP000193218">
    <property type="component" value="Unassembled WGS sequence"/>
</dbReference>
<sequence>MTTITLFNYGAIDRAPHAELVTDELLEATERTLKITLPSVKTGAHHLEKTVHLTTDRSDEGIRLTELISSDLDHAVYPAVLQQSLTTRGAYVVRSVDKHCGLIPDFTQSGRILTDGTTQEEPFWADLTALIDTIGGEGYEFQLAAITANRDKLFEDETDITFAYEAVPLAEILPSDQQQAIVMLYPDPLIRRRSVPSSPVRADRMGRPR</sequence>